<name>A0A239YC40_9FIRM</name>
<proteinExistence type="predicted"/>
<gene>
    <name evidence="1" type="ORF">SAMEA44547418_00193</name>
</gene>
<keyword evidence="2" id="KW-1185">Reference proteome</keyword>
<dbReference type="Proteomes" id="UP000214973">
    <property type="component" value="Chromosome 1"/>
</dbReference>
<protein>
    <submittedName>
        <fullName evidence="1">Uncharacterized protein</fullName>
    </submittedName>
</protein>
<accession>A0A239YC40</accession>
<dbReference type="EMBL" id="LT906470">
    <property type="protein sequence ID" value="SNV55738.1"/>
    <property type="molecule type" value="Genomic_DNA"/>
</dbReference>
<evidence type="ECO:0000313" key="1">
    <source>
        <dbReference type="EMBL" id="SNV55738.1"/>
    </source>
</evidence>
<reference evidence="1 2" key="1">
    <citation type="submission" date="2017-06" db="EMBL/GenBank/DDBJ databases">
        <authorList>
            <consortium name="Pathogen Informatics"/>
        </authorList>
    </citation>
    <scope>NUCLEOTIDE SEQUENCE [LARGE SCALE GENOMIC DNA]</scope>
    <source>
        <strain evidence="1 2">NCTC12018</strain>
    </source>
</reference>
<organism evidence="1 2">
    <name type="scientific">Veillonella rodentium</name>
    <dbReference type="NCBI Taxonomy" id="248315"/>
    <lineage>
        <taxon>Bacteria</taxon>
        <taxon>Bacillati</taxon>
        <taxon>Bacillota</taxon>
        <taxon>Negativicutes</taxon>
        <taxon>Veillonellales</taxon>
        <taxon>Veillonellaceae</taxon>
        <taxon>Veillonella</taxon>
    </lineage>
</organism>
<sequence length="30" mass="3354">MLFAKLTNSGNCFSTKYGLIIISYGVRWLG</sequence>
<evidence type="ECO:0000313" key="2">
    <source>
        <dbReference type="Proteomes" id="UP000214973"/>
    </source>
</evidence>
<dbReference type="KEGG" id="vrm:44547418_00193"/>
<dbReference type="AlphaFoldDB" id="A0A239YC40"/>